<evidence type="ECO:0000313" key="4">
    <source>
        <dbReference type="Proteomes" id="UP000218151"/>
    </source>
</evidence>
<accession>A0A2A2SC79</accession>
<dbReference type="InterPro" id="IPR032710">
    <property type="entry name" value="NTF2-like_dom_sf"/>
</dbReference>
<comment type="similarity">
    <text evidence="1">Belongs to the bacterial ring-hydroxylating dioxygenase beta subunit family.</text>
</comment>
<keyword evidence="4" id="KW-1185">Reference proteome</keyword>
<comment type="caution">
    <text evidence="3">The sequence shown here is derived from an EMBL/GenBank/DDBJ whole genome shotgun (WGS) entry which is preliminary data.</text>
</comment>
<evidence type="ECO:0000256" key="2">
    <source>
        <dbReference type="ARBA" id="ARBA00023002"/>
    </source>
</evidence>
<dbReference type="PANTHER" id="PTHR41534">
    <property type="entry name" value="BLR3401 PROTEIN"/>
    <property type="match status" value="1"/>
</dbReference>
<name>A0A2A2SC79_9SPHN</name>
<dbReference type="Proteomes" id="UP000218151">
    <property type="component" value="Unassembled WGS sequence"/>
</dbReference>
<dbReference type="CDD" id="cd00667">
    <property type="entry name" value="ring_hydroxylating_dioxygenases_beta"/>
    <property type="match status" value="1"/>
</dbReference>
<reference evidence="4" key="1">
    <citation type="submission" date="2017-09" db="EMBL/GenBank/DDBJ databases">
        <authorList>
            <person name="Feng G."/>
            <person name="Zhu H."/>
        </authorList>
    </citation>
    <scope>NUCLEOTIDE SEQUENCE [LARGE SCALE GENOMIC DNA]</scope>
    <source>
        <strain evidence="4">1PNM-20</strain>
    </source>
</reference>
<evidence type="ECO:0000256" key="1">
    <source>
        <dbReference type="ARBA" id="ARBA00009570"/>
    </source>
</evidence>
<dbReference type="SUPFAM" id="SSF54427">
    <property type="entry name" value="NTF2-like"/>
    <property type="match status" value="1"/>
</dbReference>
<dbReference type="PANTHER" id="PTHR41534:SF2">
    <property type="entry name" value="3-PHENYLPROPIONATE_CINNAMIC ACID DIOXYGENASE SUBUNIT BETA"/>
    <property type="match status" value="1"/>
</dbReference>
<evidence type="ECO:0008006" key="5">
    <source>
        <dbReference type="Google" id="ProtNLM"/>
    </source>
</evidence>
<sequence>MATAELLRPEPSAADARARREEVRAFIEDEARLLDDRDFTPWLALFDEDCRYWVPVHPEQRSPADGVSHFHDDKQILMARTHRLLNPRAFGAEPSPRTAHVVSGVRIERDVVGADGEGELVVTSSQIMLEYRNRDGFENDLRMFGGRVTHTLRDRGGRFTIAEKRVDLINAEAPFNAMLAPL</sequence>
<proteinExistence type="inferred from homology"/>
<evidence type="ECO:0000313" key="3">
    <source>
        <dbReference type="EMBL" id="PAX06782.1"/>
    </source>
</evidence>
<dbReference type="EMBL" id="NSLI01000005">
    <property type="protein sequence ID" value="PAX06782.1"/>
    <property type="molecule type" value="Genomic_DNA"/>
</dbReference>
<protein>
    <recommendedName>
        <fullName evidence="5">Aromatic-ring-hydroxylating dioxygenase subunit beta</fullName>
    </recommendedName>
</protein>
<dbReference type="AlphaFoldDB" id="A0A2A2SC79"/>
<dbReference type="InterPro" id="IPR000391">
    <property type="entry name" value="Rng_hydr_dOase-bsu"/>
</dbReference>
<dbReference type="GO" id="GO:0016491">
    <property type="term" value="F:oxidoreductase activity"/>
    <property type="evidence" value="ECO:0007669"/>
    <property type="project" value="UniProtKB-KW"/>
</dbReference>
<keyword evidence="2" id="KW-0560">Oxidoreductase</keyword>
<dbReference type="RefSeq" id="WP_095999527.1">
    <property type="nucleotide sequence ID" value="NZ_NSLI01000005.1"/>
</dbReference>
<dbReference type="GO" id="GO:0019380">
    <property type="term" value="P:3-phenylpropionate catabolic process"/>
    <property type="evidence" value="ECO:0007669"/>
    <property type="project" value="TreeGrafter"/>
</dbReference>
<dbReference type="Pfam" id="PF00866">
    <property type="entry name" value="Ring_hydroxyl_B"/>
    <property type="match status" value="1"/>
</dbReference>
<dbReference type="Gene3D" id="3.10.450.50">
    <property type="match status" value="1"/>
</dbReference>
<gene>
    <name evidence="3" type="ORF">CKY28_16820</name>
</gene>
<organism evidence="3 4">
    <name type="scientific">Sphingomonas lenta</name>
    <dbReference type="NCBI Taxonomy" id="1141887"/>
    <lineage>
        <taxon>Bacteria</taxon>
        <taxon>Pseudomonadati</taxon>
        <taxon>Pseudomonadota</taxon>
        <taxon>Alphaproteobacteria</taxon>
        <taxon>Sphingomonadales</taxon>
        <taxon>Sphingomonadaceae</taxon>
        <taxon>Sphingomonas</taxon>
    </lineage>
</organism>